<dbReference type="EMBL" id="ACXX02000001">
    <property type="protein sequence ID" value="EGD49598.1"/>
    <property type="molecule type" value="Genomic_DNA"/>
</dbReference>
<dbReference type="AlphaFoldDB" id="F1T800"/>
<dbReference type="InterPro" id="IPR000182">
    <property type="entry name" value="GNAT_dom"/>
</dbReference>
<dbReference type="InterPro" id="IPR016181">
    <property type="entry name" value="Acyl_CoA_acyltransferase"/>
</dbReference>
<proteinExistence type="predicted"/>
<sequence>MNVRMANHNDADTLIKVRFDYFAVEKLEIADDKRDLINSHLKEYYSKHLNLDFFAAFVEDDSGNIVSTAFLVIFEKPANLSWPTGKTGMILNVHTYAKYRKMGYATKVMNLLIQEAKNQDLSYIELSASELGKPLYKKLGFKELEHSHFTEMKMYLL</sequence>
<keyword evidence="3" id="KW-1185">Reference proteome</keyword>
<reference evidence="2" key="1">
    <citation type="submission" date="2009-07" db="EMBL/GenBank/DDBJ databases">
        <authorList>
            <consortium name="US DOE Joint Genome Institute (JGI-PGF)"/>
            <person name="Lucas S."/>
            <person name="Copeland A."/>
            <person name="Lapidus A."/>
            <person name="Glavina del Rio T."/>
            <person name="Tice H."/>
            <person name="Bruce D."/>
            <person name="Goodwin L."/>
            <person name="Pitluck S."/>
            <person name="Larimer F."/>
            <person name="Land M.L."/>
            <person name="Mouttaki H."/>
            <person name="He Z."/>
            <person name="Zhou J."/>
            <person name="Hemme C.L."/>
        </authorList>
    </citation>
    <scope>NUCLEOTIDE SEQUENCE [LARGE SCALE GENOMIC DNA]</scope>
    <source>
        <strain evidence="2">DSM 2782</strain>
    </source>
</reference>
<dbReference type="eggNOG" id="COG0454">
    <property type="taxonomic scope" value="Bacteria"/>
</dbReference>
<dbReference type="Pfam" id="PF00583">
    <property type="entry name" value="Acetyltransf_1"/>
    <property type="match status" value="1"/>
</dbReference>
<feature type="domain" description="N-acetyltransferase" evidence="1">
    <location>
        <begin position="1"/>
        <end position="157"/>
    </location>
</feature>
<gene>
    <name evidence="2" type="ORF">Cpap_4038</name>
</gene>
<dbReference type="CDD" id="cd04301">
    <property type="entry name" value="NAT_SF"/>
    <property type="match status" value="1"/>
</dbReference>
<organism evidence="2 3">
    <name type="scientific">Ruminiclostridium papyrosolvens DSM 2782</name>
    <dbReference type="NCBI Taxonomy" id="588581"/>
    <lineage>
        <taxon>Bacteria</taxon>
        <taxon>Bacillati</taxon>
        <taxon>Bacillota</taxon>
        <taxon>Clostridia</taxon>
        <taxon>Eubacteriales</taxon>
        <taxon>Oscillospiraceae</taxon>
        <taxon>Ruminiclostridium</taxon>
    </lineage>
</organism>
<dbReference type="Gene3D" id="3.40.630.30">
    <property type="match status" value="1"/>
</dbReference>
<protein>
    <submittedName>
        <fullName evidence="2">GCN5-related N-acetyltransferase</fullName>
    </submittedName>
</protein>
<accession>F1T800</accession>
<dbReference type="GO" id="GO:0016747">
    <property type="term" value="F:acyltransferase activity, transferring groups other than amino-acyl groups"/>
    <property type="evidence" value="ECO:0007669"/>
    <property type="project" value="InterPro"/>
</dbReference>
<dbReference type="STRING" id="588581.Cpap_4038"/>
<dbReference type="SUPFAM" id="SSF55729">
    <property type="entry name" value="Acyl-CoA N-acyltransferases (Nat)"/>
    <property type="match status" value="1"/>
</dbReference>
<dbReference type="Proteomes" id="UP000003860">
    <property type="component" value="Unassembled WGS sequence"/>
</dbReference>
<name>F1T800_9FIRM</name>
<dbReference type="PROSITE" id="PS51186">
    <property type="entry name" value="GNAT"/>
    <property type="match status" value="1"/>
</dbReference>
<comment type="caution">
    <text evidence="2">The sequence shown here is derived from an EMBL/GenBank/DDBJ whole genome shotgun (WGS) entry which is preliminary data.</text>
</comment>
<evidence type="ECO:0000259" key="1">
    <source>
        <dbReference type="PROSITE" id="PS51186"/>
    </source>
</evidence>
<dbReference type="OrthoDB" id="119498at2"/>
<evidence type="ECO:0000313" key="3">
    <source>
        <dbReference type="Proteomes" id="UP000003860"/>
    </source>
</evidence>
<evidence type="ECO:0000313" key="2">
    <source>
        <dbReference type="EMBL" id="EGD49598.1"/>
    </source>
</evidence>
<dbReference type="RefSeq" id="WP_004616437.1">
    <property type="nucleotide sequence ID" value="NZ_ACXX02000001.1"/>
</dbReference>
<reference evidence="2" key="2">
    <citation type="submission" date="2011-01" db="EMBL/GenBank/DDBJ databases">
        <title>The Non-contiguous Finished genome of Clostridium papyrosolvens.</title>
        <authorList>
            <person name="Lucas S."/>
            <person name="Copeland A."/>
            <person name="Lapidus A."/>
            <person name="Cheng J.-F."/>
            <person name="Goodwin L."/>
            <person name="Pitluck S."/>
            <person name="Misra M."/>
            <person name="Chertkov O."/>
            <person name="Detter J.C."/>
            <person name="Han C."/>
            <person name="Tapia R."/>
            <person name="Land M."/>
            <person name="Hauser L."/>
            <person name="Kyrpides N."/>
            <person name="Ivanova N."/>
            <person name="Pagani I."/>
            <person name="Mouttaki H."/>
            <person name="He Z."/>
            <person name="Zhou J."/>
            <person name="Hemme C.L."/>
            <person name="Woyke T."/>
        </authorList>
    </citation>
    <scope>NUCLEOTIDE SEQUENCE [LARGE SCALE GENOMIC DNA]</scope>
    <source>
        <strain evidence="2">DSM 2782</strain>
    </source>
</reference>